<dbReference type="Pfam" id="PF22801">
    <property type="entry name" value="KH_GLD-3_1st"/>
    <property type="match status" value="1"/>
</dbReference>
<dbReference type="Proteomes" id="UP000024404">
    <property type="component" value="Unassembled WGS sequence"/>
</dbReference>
<organism evidence="3 4">
    <name type="scientific">Onchocerca volvulus</name>
    <dbReference type="NCBI Taxonomy" id="6282"/>
    <lineage>
        <taxon>Eukaryota</taxon>
        <taxon>Metazoa</taxon>
        <taxon>Ecdysozoa</taxon>
        <taxon>Nematoda</taxon>
        <taxon>Chromadorea</taxon>
        <taxon>Rhabditida</taxon>
        <taxon>Spirurina</taxon>
        <taxon>Spiruromorpha</taxon>
        <taxon>Filarioidea</taxon>
        <taxon>Onchocercidae</taxon>
        <taxon>Onchocerca</taxon>
    </lineage>
</organism>
<name>A0A8R1Y391_ONCVO</name>
<dbReference type="InterPro" id="IPR041194">
    <property type="entry name" value="GLD-3-like_KH5"/>
</dbReference>
<dbReference type="EnsemblMetazoa" id="OVOC8172.1">
    <property type="protein sequence ID" value="OVOC8172.1"/>
    <property type="gene ID" value="WBGene00244981"/>
</dbReference>
<dbReference type="Gene3D" id="3.30.310.270">
    <property type="match status" value="2"/>
</dbReference>
<dbReference type="Pfam" id="PF17905">
    <property type="entry name" value="KH_GLD-3_4th"/>
    <property type="match status" value="1"/>
</dbReference>
<keyword evidence="4" id="KW-1185">Reference proteome</keyword>
<dbReference type="GO" id="GO:0003723">
    <property type="term" value="F:RNA binding"/>
    <property type="evidence" value="ECO:0007669"/>
    <property type="project" value="InterPro"/>
</dbReference>
<evidence type="ECO:0000256" key="1">
    <source>
        <dbReference type="SAM" id="MobiDB-lite"/>
    </source>
</evidence>
<dbReference type="OMA" id="MERMEAW"/>
<evidence type="ECO:0000259" key="2">
    <source>
        <dbReference type="Pfam" id="PF17905"/>
    </source>
</evidence>
<evidence type="ECO:0000313" key="3">
    <source>
        <dbReference type="EnsemblMetazoa" id="OVOC8172.1"/>
    </source>
</evidence>
<dbReference type="SUPFAM" id="SSF54791">
    <property type="entry name" value="Eukaryotic type KH-domain (KH-domain type I)"/>
    <property type="match status" value="1"/>
</dbReference>
<feature type="region of interest" description="Disordered" evidence="1">
    <location>
        <begin position="872"/>
        <end position="914"/>
    </location>
</feature>
<dbReference type="InterPro" id="IPR036612">
    <property type="entry name" value="KH_dom_type_1_sf"/>
</dbReference>
<feature type="domain" description="Defective in germ line development protein 3-like KH5" evidence="2">
    <location>
        <begin position="357"/>
        <end position="435"/>
    </location>
</feature>
<reference evidence="3" key="2">
    <citation type="submission" date="2022-06" db="UniProtKB">
        <authorList>
            <consortium name="EnsemblMetazoa"/>
        </authorList>
    </citation>
    <scope>IDENTIFICATION</scope>
</reference>
<dbReference type="AlphaFoldDB" id="A0A8R1Y391"/>
<reference evidence="4" key="1">
    <citation type="submission" date="2013-10" db="EMBL/GenBank/DDBJ databases">
        <title>Genome sequencing of Onchocerca volvulus.</title>
        <authorList>
            <person name="Cotton J."/>
            <person name="Tsai J."/>
            <person name="Stanley E."/>
            <person name="Tracey A."/>
            <person name="Holroyd N."/>
            <person name="Lustigman S."/>
            <person name="Berriman M."/>
        </authorList>
    </citation>
    <scope>NUCLEOTIDE SEQUENCE</scope>
</reference>
<sequence length="1148" mass="130203">MRGRTHQADNLNWMCDCFPSGSMPVAGQWVLRDGFAPRVNPRRPNIYFAYRDIFQQSRDKFFVSFYHRSQESAKIFDAMKRRVELAYEQRRKSEASRLRKTTNINVIRHLERIPLSKNVTLTVEIPNAEHASMMERMEAWCNEDSIPQIMQDTGVLIQFPDLMPEVNNAGDYVNRVTLTGPLANVEQARIRIRNFTPIAISFPLRTLKPNILIKDVKNIIDKAIAEKIIDFPNLEIMVQSSQLPKDSIPSCVVRGTPSHERDICDACAGLHRLLFDAGNDNEHSSAMIYSTVMDIPVVQQLAVTGVPDGCLIRMISLETDAIIYFPTISDHRFGATVFYLYGSVHAIMRARKYIQGLLPVRLIFDVENNDLLCPVDASNRELFLRDAEHDLTITMKKSRLEGEKITANDTLRNMVIIESGEYNLTNVYAMRRQLLRNHVLKDEPLIVTKDFDFFKKDFKALIARNNQVIVEVSFKIIKKKRNVCSNNSQAKTPSLLYSQLNQNRQPSSLPPVPVISSPVMNGIAELLPQIHVPQEVLHSSENENIPLAVAVDGSSASKCTLQIFIVCLSDASIILQKLLKFQEFSPIHRITGQEKVAEKAVTFSASPSSIVLKEQNASDGVNMSVPQFMDLFRRNKNKGIVMIPTDDAEKPSSKIAIPQKMKYIRNIDRTAVGQNFDKHLEGYNFDVATNNANCDLTSKTIPENILKSKYLSEKSSVCTRLFTIIPQSQNLKNSGANVMEDQGNLSVIPQSQNLENSGANVMEDQGNLSVIKMIYHWWREVIKDVFYIEPVFSDSTTRAIASAMLQNTPSQWFQSSGIMTAIKSRSAQSSKASSPEKTWQTKKNLPLKSSFTNENYIREYYCDISTDRAKDMPQGISARESKEASSDLRLSSLSNNHNTNSAYSISRSNPAQNSSQYRLFHQNKNNTDDAYGYRKDCQSARIRDNTIWGNSRHSSSLFHAHSNNTREIFSKTYQGRINQNSSQSGDMIRAGRTMKQSTNRSGGYHSTFSRFQSTWSLSSGHSEGKKYSNRAMTHFHLKRQFLNGAQLKEKGKDDQREDECLSRYQEQQHGHISDQFRKAFINISFFLESEELKNNINDVASPSVLLIKTKIYADITEGVDVVLIDEVQRSQNEQSSRSVQQLNSPFNI</sequence>
<protein>
    <submittedName>
        <fullName evidence="3">KH_10 domain-containing protein</fullName>
    </submittedName>
</protein>
<feature type="compositionally biased region" description="Polar residues" evidence="1">
    <location>
        <begin position="902"/>
        <end position="914"/>
    </location>
</feature>
<evidence type="ECO:0000313" key="4">
    <source>
        <dbReference type="Proteomes" id="UP000024404"/>
    </source>
</evidence>
<dbReference type="EMBL" id="CMVM020000247">
    <property type="status" value="NOT_ANNOTATED_CDS"/>
    <property type="molecule type" value="Genomic_DNA"/>
</dbReference>
<accession>A0A8R1Y391</accession>
<proteinExistence type="predicted"/>
<feature type="compositionally biased region" description="Low complexity" evidence="1">
    <location>
        <begin position="887"/>
        <end position="901"/>
    </location>
</feature>